<reference evidence="4" key="1">
    <citation type="submission" date="2019-10" db="EMBL/GenBank/DDBJ databases">
        <authorList>
            <person name="Stefani N."/>
            <person name="Schroeckh V."/>
        </authorList>
    </citation>
    <scope>NUCLEOTIDE SEQUENCE</scope>
    <source>
        <strain evidence="4">KI683</strain>
    </source>
</reference>
<dbReference type="GO" id="GO:0005829">
    <property type="term" value="C:cytosol"/>
    <property type="evidence" value="ECO:0007669"/>
    <property type="project" value="TreeGrafter"/>
</dbReference>
<gene>
    <name evidence="4" type="primary">torR_2</name>
    <name evidence="4" type="ORF">ECOLIKI683_00022</name>
</gene>
<feature type="domain" description="Response regulatory" evidence="3">
    <location>
        <begin position="1"/>
        <end position="44"/>
    </location>
</feature>
<dbReference type="AlphaFoldDB" id="A0A5Q4ZZ49"/>
<proteinExistence type="predicted"/>
<dbReference type="SUPFAM" id="SSF52172">
    <property type="entry name" value="CheY-like"/>
    <property type="match status" value="1"/>
</dbReference>
<comment type="caution">
    <text evidence="2">Lacks conserved residue(s) required for the propagation of feature annotation.</text>
</comment>
<dbReference type="InterPro" id="IPR001789">
    <property type="entry name" value="Sig_transdc_resp-reg_receiver"/>
</dbReference>
<dbReference type="GO" id="GO:0032993">
    <property type="term" value="C:protein-DNA complex"/>
    <property type="evidence" value="ECO:0007669"/>
    <property type="project" value="TreeGrafter"/>
</dbReference>
<evidence type="ECO:0000259" key="3">
    <source>
        <dbReference type="PROSITE" id="PS50110"/>
    </source>
</evidence>
<dbReference type="InterPro" id="IPR011006">
    <property type="entry name" value="CheY-like_superfamily"/>
</dbReference>
<accession>A0A5Q4ZZ49</accession>
<evidence type="ECO:0000256" key="2">
    <source>
        <dbReference type="PROSITE-ProRule" id="PRU00169"/>
    </source>
</evidence>
<dbReference type="PROSITE" id="PS50110">
    <property type="entry name" value="RESPONSE_REGULATORY"/>
    <property type="match status" value="1"/>
</dbReference>
<dbReference type="PANTHER" id="PTHR48111">
    <property type="entry name" value="REGULATOR OF RPOS"/>
    <property type="match status" value="1"/>
</dbReference>
<keyword evidence="1" id="KW-0238">DNA-binding</keyword>
<dbReference type="PANTHER" id="PTHR48111:SF58">
    <property type="entry name" value="TORCAD OPERON TRANSCRIPTIONAL REGULATORY PROTEIN TORR"/>
    <property type="match status" value="1"/>
</dbReference>
<dbReference type="EMBL" id="LR730400">
    <property type="protein sequence ID" value="VWP99898.1"/>
    <property type="molecule type" value="Genomic_DNA"/>
</dbReference>
<protein>
    <submittedName>
        <fullName evidence="4">TorR_2 protein</fullName>
    </submittedName>
</protein>
<sequence length="83" mass="9191">MGIILVTGRSDRIDRIVGLEMGADDYVTKPLELRELVVRVKKFALANRPRATGATAHSDNCYRFAGYCLNVSRHTPGAGWRAD</sequence>
<dbReference type="GO" id="GO:0000156">
    <property type="term" value="F:phosphorelay response regulator activity"/>
    <property type="evidence" value="ECO:0007669"/>
    <property type="project" value="TreeGrafter"/>
</dbReference>
<dbReference type="Gene3D" id="6.10.250.690">
    <property type="match status" value="1"/>
</dbReference>
<organism evidence="4">
    <name type="scientific">Escherichia coli</name>
    <dbReference type="NCBI Taxonomy" id="562"/>
    <lineage>
        <taxon>Bacteria</taxon>
        <taxon>Pseudomonadati</taxon>
        <taxon>Pseudomonadota</taxon>
        <taxon>Gammaproteobacteria</taxon>
        <taxon>Enterobacterales</taxon>
        <taxon>Enterobacteriaceae</taxon>
        <taxon>Escherichia</taxon>
    </lineage>
</organism>
<name>A0A5Q4ZZ49_ECOLX</name>
<dbReference type="GO" id="GO:0006355">
    <property type="term" value="P:regulation of DNA-templated transcription"/>
    <property type="evidence" value="ECO:0007669"/>
    <property type="project" value="TreeGrafter"/>
</dbReference>
<evidence type="ECO:0000256" key="1">
    <source>
        <dbReference type="ARBA" id="ARBA00023125"/>
    </source>
</evidence>
<dbReference type="InterPro" id="IPR039420">
    <property type="entry name" value="WalR-like"/>
</dbReference>
<evidence type="ECO:0000313" key="4">
    <source>
        <dbReference type="EMBL" id="VWP99898.1"/>
    </source>
</evidence>
<dbReference type="GO" id="GO:0000976">
    <property type="term" value="F:transcription cis-regulatory region binding"/>
    <property type="evidence" value="ECO:0007669"/>
    <property type="project" value="TreeGrafter"/>
</dbReference>